<evidence type="ECO:0000259" key="4">
    <source>
        <dbReference type="Pfam" id="PF12012"/>
    </source>
</evidence>
<accession>A0AAV4CAR3</accession>
<dbReference type="EMBL" id="BLXT01006036">
    <property type="protein sequence ID" value="GFO28411.1"/>
    <property type="molecule type" value="Genomic_DNA"/>
</dbReference>
<keyword evidence="1" id="KW-1017">Isopeptide bond</keyword>
<dbReference type="InterPro" id="IPR021893">
    <property type="entry name" value="ZMYM2-like_C"/>
</dbReference>
<evidence type="ECO:0000256" key="3">
    <source>
        <dbReference type="ARBA" id="ARBA00022843"/>
    </source>
</evidence>
<evidence type="ECO:0000256" key="1">
    <source>
        <dbReference type="ARBA" id="ARBA00022499"/>
    </source>
</evidence>
<dbReference type="AlphaFoldDB" id="A0AAV4CAR3"/>
<evidence type="ECO:0000259" key="5">
    <source>
        <dbReference type="Pfam" id="PF25561"/>
    </source>
</evidence>
<comment type="caution">
    <text evidence="6">The sequence shown here is derived from an EMBL/GenBank/DDBJ whole genome shotgun (WGS) entry which is preliminary data.</text>
</comment>
<name>A0AAV4CAR3_9GAST</name>
<keyword evidence="7" id="KW-1185">Reference proteome</keyword>
<protein>
    <submittedName>
        <fullName evidence="6">Zinc finger mym-type protein 4</fullName>
    </submittedName>
</protein>
<keyword evidence="2" id="KW-0597">Phosphoprotein</keyword>
<dbReference type="Pfam" id="PF25561">
    <property type="entry name" value="QRICH1"/>
    <property type="match status" value="1"/>
</dbReference>
<evidence type="ECO:0000313" key="7">
    <source>
        <dbReference type="Proteomes" id="UP000735302"/>
    </source>
</evidence>
<dbReference type="PANTHER" id="PTHR45736">
    <property type="entry name" value="ZINC FINGER MYM-TYPE PROTEIN"/>
    <property type="match status" value="1"/>
</dbReference>
<dbReference type="InterPro" id="IPR057926">
    <property type="entry name" value="QRICH1_dom"/>
</dbReference>
<feature type="domain" description="QRICH1-like" evidence="5">
    <location>
        <begin position="10"/>
        <end position="120"/>
    </location>
</feature>
<keyword evidence="3" id="KW-0832">Ubl conjugation</keyword>
<dbReference type="PANTHER" id="PTHR45736:SF1">
    <property type="entry name" value="WITHOUT CHILDREN, ISOFORM B"/>
    <property type="match status" value="1"/>
</dbReference>
<proteinExistence type="predicted"/>
<organism evidence="6 7">
    <name type="scientific">Plakobranchus ocellatus</name>
    <dbReference type="NCBI Taxonomy" id="259542"/>
    <lineage>
        <taxon>Eukaryota</taxon>
        <taxon>Metazoa</taxon>
        <taxon>Spiralia</taxon>
        <taxon>Lophotrochozoa</taxon>
        <taxon>Mollusca</taxon>
        <taxon>Gastropoda</taxon>
        <taxon>Heterobranchia</taxon>
        <taxon>Euthyneura</taxon>
        <taxon>Panpulmonata</taxon>
        <taxon>Sacoglossa</taxon>
        <taxon>Placobranchoidea</taxon>
        <taxon>Plakobranchidae</taxon>
        <taxon>Plakobranchus</taxon>
    </lineage>
</organism>
<evidence type="ECO:0000256" key="2">
    <source>
        <dbReference type="ARBA" id="ARBA00022553"/>
    </source>
</evidence>
<dbReference type="InterPro" id="IPR051284">
    <property type="entry name" value="ZnF_MYMT-QRICH1"/>
</dbReference>
<gene>
    <name evidence="6" type="ORF">PoB_005491600</name>
</gene>
<dbReference type="Pfam" id="PF12012">
    <property type="entry name" value="DUF3504"/>
    <property type="match status" value="1"/>
</dbReference>
<dbReference type="Proteomes" id="UP000735302">
    <property type="component" value="Unassembled WGS sequence"/>
</dbReference>
<reference evidence="6 7" key="1">
    <citation type="journal article" date="2021" name="Elife">
        <title>Chloroplast acquisition without the gene transfer in kleptoplastic sea slugs, Plakobranchus ocellatus.</title>
        <authorList>
            <person name="Maeda T."/>
            <person name="Takahashi S."/>
            <person name="Yoshida T."/>
            <person name="Shimamura S."/>
            <person name="Takaki Y."/>
            <person name="Nagai Y."/>
            <person name="Toyoda A."/>
            <person name="Suzuki Y."/>
            <person name="Arimoto A."/>
            <person name="Ishii H."/>
            <person name="Satoh N."/>
            <person name="Nishiyama T."/>
            <person name="Hasebe M."/>
            <person name="Maruyama T."/>
            <person name="Minagawa J."/>
            <person name="Obokata J."/>
            <person name="Shigenobu S."/>
        </authorList>
    </citation>
    <scope>NUCLEOTIDE SEQUENCE [LARGE SCALE GENOMIC DNA]</scope>
</reference>
<sequence length="315" mass="36728">MEPAADASFRLKFTYGVNAWRHWVVAKNAQIEDSKTSNSFRVRTFPTDILKCTTDELNYSLIFFIKEVRKPNGEEYSPDSIYYLCLGIQQYLYENGRIDSIFTDSYFDKFADNLHEILKNLQPKVNAQGQMLCRIEEEHLWESKQLGAHSPFVLLNTLIYFHTKHFILKTAQEHMSLSFAQILKHWKKGVPMKGQANSSKNISLRFYCLANGKKEGLAARKNREGVPVYEITENFENPLRCPVKLYEFFLSKCPESIKNRNDIFYPVPERSCVPDSPVWYSTQSIGHHTMDKMLTRVLLVREIQESHLHAQPIYL</sequence>
<feature type="domain" description="ZMYM2-like/QRICH1 C-terminal" evidence="4">
    <location>
        <begin position="132"/>
        <end position="298"/>
    </location>
</feature>
<evidence type="ECO:0000313" key="6">
    <source>
        <dbReference type="EMBL" id="GFO28411.1"/>
    </source>
</evidence>